<keyword evidence="3 6" id="KW-0479">Metal-binding</keyword>
<sequence length="269" mass="28958">MLTNSSKSNDAVLDRLAGFAAILADESRRMLLDVVAQDRAIEMKADRSFVTDMDLAIEMRLRELISDAHPDHGVVGEEQDASDPDAEFVWVLDPIDGTAPFIAGMPVFGTLIALMHRGKPVIGVIDHPSGGNRWLGVAGRPTLLNGSPCRTRACADIGAAILSVCNPDFFHPEEYPALDALREATAWRIYGGACLSFGLLASGRTDVHIDTQFKIHDLAPYAPIIEGAGGVVTDWDGQPLTLSSGPRILAAGDPARHRDALELVQRAMR</sequence>
<reference evidence="7 8" key="1">
    <citation type="submission" date="2018-08" db="EMBL/GenBank/DDBJ databases">
        <title>Genomic Encyclopedia of Archaeal and Bacterial Type Strains, Phase II (KMG-II): from individual species to whole genera.</title>
        <authorList>
            <person name="Goeker M."/>
        </authorList>
    </citation>
    <scope>NUCLEOTIDE SEQUENCE [LARGE SCALE GENOMIC DNA]</scope>
    <source>
        <strain evidence="7 8">DSM 582</strain>
    </source>
</reference>
<evidence type="ECO:0000256" key="1">
    <source>
        <dbReference type="ARBA" id="ARBA00001946"/>
    </source>
</evidence>
<feature type="binding site" evidence="6">
    <location>
        <position position="95"/>
    </location>
    <ligand>
        <name>Mg(2+)</name>
        <dbReference type="ChEBI" id="CHEBI:18420"/>
        <label>1</label>
        <note>catalytic</note>
    </ligand>
</feature>
<name>A0AAQ0KL44_PARVE</name>
<dbReference type="EMBL" id="QUMX01000019">
    <property type="protein sequence ID" value="REG45749.1"/>
    <property type="molecule type" value="Genomic_DNA"/>
</dbReference>
<dbReference type="InterPro" id="IPR051090">
    <property type="entry name" value="Inositol_monoP_superfamily"/>
</dbReference>
<evidence type="ECO:0000256" key="3">
    <source>
        <dbReference type="ARBA" id="ARBA00022723"/>
    </source>
</evidence>
<comment type="similarity">
    <text evidence="2">Belongs to the inositol monophosphatase superfamily.</text>
</comment>
<gene>
    <name evidence="7" type="ORF">ATH84_101917</name>
</gene>
<dbReference type="Pfam" id="PF00459">
    <property type="entry name" value="Inositol_P"/>
    <property type="match status" value="1"/>
</dbReference>
<proteinExistence type="inferred from homology"/>
<protein>
    <submittedName>
        <fullName evidence="7">Histidinol phosphatase-like enzyme (Inositol monophosphatase family)</fullName>
    </submittedName>
</protein>
<dbReference type="SUPFAM" id="SSF56655">
    <property type="entry name" value="Carbohydrate phosphatase"/>
    <property type="match status" value="1"/>
</dbReference>
<dbReference type="Gene3D" id="3.30.540.10">
    <property type="entry name" value="Fructose-1,6-Bisphosphatase, subunit A, domain 1"/>
    <property type="match status" value="1"/>
</dbReference>
<comment type="cofactor">
    <cofactor evidence="1 6">
        <name>Mg(2+)</name>
        <dbReference type="ChEBI" id="CHEBI:18420"/>
    </cofactor>
</comment>
<dbReference type="Proteomes" id="UP000256794">
    <property type="component" value="Unassembled WGS sequence"/>
</dbReference>
<feature type="binding site" evidence="6">
    <location>
        <position position="217"/>
    </location>
    <ligand>
        <name>Mg(2+)</name>
        <dbReference type="ChEBI" id="CHEBI:18420"/>
        <label>1</label>
        <note>catalytic</note>
    </ligand>
</feature>
<evidence type="ECO:0000256" key="5">
    <source>
        <dbReference type="ARBA" id="ARBA00022842"/>
    </source>
</evidence>
<keyword evidence="8" id="KW-1185">Reference proteome</keyword>
<accession>A0AAQ0KL44</accession>
<dbReference type="PANTHER" id="PTHR43200:SF6">
    <property type="entry name" value="3'(2'),5'-BISPHOSPHATE NUCLEOTIDASE"/>
    <property type="match status" value="1"/>
</dbReference>
<feature type="binding site" evidence="6">
    <location>
        <position position="96"/>
    </location>
    <ligand>
        <name>Mg(2+)</name>
        <dbReference type="ChEBI" id="CHEBI:18420"/>
        <label>1</label>
        <note>catalytic</note>
    </ligand>
</feature>
<dbReference type="AlphaFoldDB" id="A0AAQ0KL44"/>
<dbReference type="Gene3D" id="3.40.190.80">
    <property type="match status" value="1"/>
</dbReference>
<evidence type="ECO:0000256" key="2">
    <source>
        <dbReference type="ARBA" id="ARBA00009759"/>
    </source>
</evidence>
<evidence type="ECO:0000313" key="8">
    <source>
        <dbReference type="Proteomes" id="UP000256794"/>
    </source>
</evidence>
<evidence type="ECO:0000313" key="7">
    <source>
        <dbReference type="EMBL" id="REG45749.1"/>
    </source>
</evidence>
<keyword evidence="5 6" id="KW-0460">Magnesium</keyword>
<feature type="binding site" evidence="6">
    <location>
        <position position="93"/>
    </location>
    <ligand>
        <name>Mg(2+)</name>
        <dbReference type="ChEBI" id="CHEBI:18420"/>
        <label>2</label>
    </ligand>
</feature>
<organism evidence="7 8">
    <name type="scientific">Paracoccus versutus</name>
    <name type="common">Thiobacillus versutus</name>
    <dbReference type="NCBI Taxonomy" id="34007"/>
    <lineage>
        <taxon>Bacteria</taxon>
        <taxon>Pseudomonadati</taxon>
        <taxon>Pseudomonadota</taxon>
        <taxon>Alphaproteobacteria</taxon>
        <taxon>Rhodobacterales</taxon>
        <taxon>Paracoccaceae</taxon>
        <taxon>Paracoccus</taxon>
    </lineage>
</organism>
<dbReference type="GO" id="GO:0046872">
    <property type="term" value="F:metal ion binding"/>
    <property type="evidence" value="ECO:0007669"/>
    <property type="project" value="UniProtKB-KW"/>
</dbReference>
<feature type="binding site" evidence="6">
    <location>
        <position position="77"/>
    </location>
    <ligand>
        <name>Mg(2+)</name>
        <dbReference type="ChEBI" id="CHEBI:18420"/>
        <label>1</label>
        <note>catalytic</note>
    </ligand>
</feature>
<dbReference type="PANTHER" id="PTHR43200">
    <property type="entry name" value="PHOSPHATASE"/>
    <property type="match status" value="1"/>
</dbReference>
<evidence type="ECO:0000256" key="4">
    <source>
        <dbReference type="ARBA" id="ARBA00022801"/>
    </source>
</evidence>
<evidence type="ECO:0000256" key="6">
    <source>
        <dbReference type="PIRSR" id="PIRSR600760-2"/>
    </source>
</evidence>
<dbReference type="RefSeq" id="WP_036753180.1">
    <property type="nucleotide sequence ID" value="NZ_CP035286.1"/>
</dbReference>
<dbReference type="PRINTS" id="PR00377">
    <property type="entry name" value="IMPHPHTASES"/>
</dbReference>
<dbReference type="GO" id="GO:0016791">
    <property type="term" value="F:phosphatase activity"/>
    <property type="evidence" value="ECO:0007669"/>
    <property type="project" value="UniProtKB-ARBA"/>
</dbReference>
<dbReference type="InterPro" id="IPR000760">
    <property type="entry name" value="Inositol_monophosphatase-like"/>
</dbReference>
<dbReference type="GO" id="GO:0000105">
    <property type="term" value="P:L-histidine biosynthetic process"/>
    <property type="evidence" value="ECO:0007669"/>
    <property type="project" value="TreeGrafter"/>
</dbReference>
<keyword evidence="4" id="KW-0378">Hydrolase</keyword>
<comment type="caution">
    <text evidence="7">The sequence shown here is derived from an EMBL/GenBank/DDBJ whole genome shotgun (WGS) entry which is preliminary data.</text>
</comment>